<gene>
    <name evidence="2" type="ORF">VTL71DRAFT_10708</name>
</gene>
<comment type="caution">
    <text evidence="2">The sequence shown here is derived from an EMBL/GenBank/DDBJ whole genome shotgun (WGS) entry which is preliminary data.</text>
</comment>
<feature type="region of interest" description="Disordered" evidence="1">
    <location>
        <begin position="681"/>
        <end position="709"/>
    </location>
</feature>
<dbReference type="InterPro" id="IPR050896">
    <property type="entry name" value="Mito_lipid_metab_GTPase"/>
</dbReference>
<evidence type="ECO:0000256" key="1">
    <source>
        <dbReference type="SAM" id="MobiDB-lite"/>
    </source>
</evidence>
<evidence type="ECO:0000313" key="2">
    <source>
        <dbReference type="EMBL" id="KAL2073384.1"/>
    </source>
</evidence>
<organism evidence="2 3">
    <name type="scientific">Oculimacula yallundae</name>
    <dbReference type="NCBI Taxonomy" id="86028"/>
    <lineage>
        <taxon>Eukaryota</taxon>
        <taxon>Fungi</taxon>
        <taxon>Dikarya</taxon>
        <taxon>Ascomycota</taxon>
        <taxon>Pezizomycotina</taxon>
        <taxon>Leotiomycetes</taxon>
        <taxon>Helotiales</taxon>
        <taxon>Ploettnerulaceae</taxon>
        <taxon>Oculimacula</taxon>
    </lineage>
</organism>
<dbReference type="Gene3D" id="3.40.50.300">
    <property type="entry name" value="P-loop containing nucleotide triphosphate hydrolases"/>
    <property type="match status" value="1"/>
</dbReference>
<protein>
    <submittedName>
        <fullName evidence="2">Uncharacterized protein</fullName>
    </submittedName>
</protein>
<sequence length="709" mass="78517">MTTSTRIAQHVVRQVRIPLSDIPTFLCPAILRATSTPLRCIHRQGQQSSTTASQRRHNTTITHDLPKSVPALRKPSLEKLPQQCAGCGALSQTIDTEGAGYYTLTRKSVKSFTEGITAPVLSAEDEVVKAALERAGSEAANLNLGDLEAPVTIAEPPVCDRCHKLKHHETGVSIFHPSIQSIQDTIFESPHKYNHVYHVIDAADFPMSLVPGLQKLLNITPQRSLNRRSKTGRFYHGRKTDVSFIITRSDLLAPQKEQVDSLMPYLREVLRDALGRSAKDVRLGNIRCVSAKQAWWTKELKEDIWKRGGAGWMVGKVNVGKSQLFHDVFPKGRKTQEKKFGTILPARAGTSLDTPKTLAFGEPLDASAKNDQDGESENLVSWQTMNTAPVEAEVDLEDALDKHEPSTFESLDTSSLLPPAPVEVDYPSMPLVSSLPGTTASPIRLSFGNGKGELIDLPGLSRGDLELHVQPEHRSSLVMRSRIQPEQQTIRPRQSLLLGGFIRITPTDPDLVILSYAFTPIVAHVTATEKAIGTQEQTRESSVLNISLPGTGEKIKSAGIFPLKWDVTRSRAGPITSPKAVGINPDNLPYKIRSTDILIEGCGWVELVAQVRKKRGEMARFQVQSHETRNHERRPDELLGMDDGFEDVVDPEIPTVEVFSPHGKFVSARRPMNAWMHVMQKPSKGGMKGRPRRSMKGVKKTEKRRMRGM</sequence>
<reference evidence="2 3" key="1">
    <citation type="journal article" date="2024" name="Commun. Biol.">
        <title>Comparative genomic analysis of thermophilic fungi reveals convergent evolutionary adaptations and gene losses.</title>
        <authorList>
            <person name="Steindorff A.S."/>
            <person name="Aguilar-Pontes M.V."/>
            <person name="Robinson A.J."/>
            <person name="Andreopoulos B."/>
            <person name="LaButti K."/>
            <person name="Kuo A."/>
            <person name="Mondo S."/>
            <person name="Riley R."/>
            <person name="Otillar R."/>
            <person name="Haridas S."/>
            <person name="Lipzen A."/>
            <person name="Grimwood J."/>
            <person name="Schmutz J."/>
            <person name="Clum A."/>
            <person name="Reid I.D."/>
            <person name="Moisan M.C."/>
            <person name="Butler G."/>
            <person name="Nguyen T.T.M."/>
            <person name="Dewar K."/>
            <person name="Conant G."/>
            <person name="Drula E."/>
            <person name="Henrissat B."/>
            <person name="Hansel C."/>
            <person name="Singer S."/>
            <person name="Hutchinson M.I."/>
            <person name="de Vries R.P."/>
            <person name="Natvig D.O."/>
            <person name="Powell A.J."/>
            <person name="Tsang A."/>
            <person name="Grigoriev I.V."/>
        </authorList>
    </citation>
    <scope>NUCLEOTIDE SEQUENCE [LARGE SCALE GENOMIC DNA]</scope>
    <source>
        <strain evidence="2 3">CBS 494.80</strain>
    </source>
</reference>
<name>A0ABR4CWD7_9HELO</name>
<evidence type="ECO:0000313" key="3">
    <source>
        <dbReference type="Proteomes" id="UP001595075"/>
    </source>
</evidence>
<feature type="compositionally biased region" description="Basic residues" evidence="1">
    <location>
        <begin position="687"/>
        <end position="709"/>
    </location>
</feature>
<dbReference type="PANTHER" id="PTHR46434">
    <property type="entry name" value="GENETIC INTERACTOR OF PROHIBITINS 3, MITOCHONDRIAL"/>
    <property type="match status" value="1"/>
</dbReference>
<proteinExistence type="predicted"/>
<keyword evidence="3" id="KW-1185">Reference proteome</keyword>
<dbReference type="SUPFAM" id="SSF52540">
    <property type="entry name" value="P-loop containing nucleoside triphosphate hydrolases"/>
    <property type="match status" value="1"/>
</dbReference>
<dbReference type="EMBL" id="JAZHXI010000003">
    <property type="protein sequence ID" value="KAL2073384.1"/>
    <property type="molecule type" value="Genomic_DNA"/>
</dbReference>
<dbReference type="PANTHER" id="PTHR46434:SF1">
    <property type="entry name" value="GENETIC INTERACTOR OF PROHIBITINS 3, MITOCHONDRIAL"/>
    <property type="match status" value="1"/>
</dbReference>
<dbReference type="Proteomes" id="UP001595075">
    <property type="component" value="Unassembled WGS sequence"/>
</dbReference>
<accession>A0ABR4CWD7</accession>
<dbReference type="InterPro" id="IPR027417">
    <property type="entry name" value="P-loop_NTPase"/>
</dbReference>